<dbReference type="EMBL" id="JAJSOF020000042">
    <property type="protein sequence ID" value="KAJ4425702.1"/>
    <property type="molecule type" value="Genomic_DNA"/>
</dbReference>
<dbReference type="Proteomes" id="UP001148838">
    <property type="component" value="Unassembled WGS sequence"/>
</dbReference>
<reference evidence="1 2" key="1">
    <citation type="journal article" date="2022" name="Allergy">
        <title>Genome assembly and annotation of Periplaneta americana reveal a comprehensive cockroach allergen profile.</title>
        <authorList>
            <person name="Wang L."/>
            <person name="Xiong Q."/>
            <person name="Saelim N."/>
            <person name="Wang L."/>
            <person name="Nong W."/>
            <person name="Wan A.T."/>
            <person name="Shi M."/>
            <person name="Liu X."/>
            <person name="Cao Q."/>
            <person name="Hui J.H.L."/>
            <person name="Sookrung N."/>
            <person name="Leung T.F."/>
            <person name="Tungtrongchitr A."/>
            <person name="Tsui S.K.W."/>
        </authorList>
    </citation>
    <scope>NUCLEOTIDE SEQUENCE [LARGE SCALE GENOMIC DNA]</scope>
    <source>
        <strain evidence="1">PWHHKU_190912</strain>
    </source>
</reference>
<gene>
    <name evidence="1" type="ORF">ANN_27898</name>
</gene>
<name>A0ABQ8RVQ6_PERAM</name>
<protein>
    <recommendedName>
        <fullName evidence="3">DUF4371 domain-containing protein</fullName>
    </recommendedName>
</protein>
<evidence type="ECO:0000313" key="1">
    <source>
        <dbReference type="EMBL" id="KAJ4425702.1"/>
    </source>
</evidence>
<sequence>MNSVDSLLTKPFSSRTLEERVEVKNLGRPTPYLTIIQQAKGSKSRSYKRQFKREKIYERYESLCGCEIRNALFCMYVSVNIPCLLFGSTDSWSRDGVKDLGHLYEYAKKHSQSKKHINNAVDLSALGRVNIAVRLSRAYQESTEKHNQQVERNRYILSRIIDCIKFCGVFELALRGHDETESSENPGIFRDLVDLVGSIGSAVKEHMESSTLFKVTSKIIQMSYAC</sequence>
<comment type="caution">
    <text evidence="1">The sequence shown here is derived from an EMBL/GenBank/DDBJ whole genome shotgun (WGS) entry which is preliminary data.</text>
</comment>
<dbReference type="PANTHER" id="PTHR45749:SF28">
    <property type="entry name" value="ZINC FINGER MYM-TYPE PROTEIN 1-LIKE-RELATED"/>
    <property type="match status" value="1"/>
</dbReference>
<proteinExistence type="predicted"/>
<keyword evidence="2" id="KW-1185">Reference proteome</keyword>
<dbReference type="PANTHER" id="PTHR45749">
    <property type="match status" value="1"/>
</dbReference>
<evidence type="ECO:0008006" key="3">
    <source>
        <dbReference type="Google" id="ProtNLM"/>
    </source>
</evidence>
<accession>A0ABQ8RVQ6</accession>
<evidence type="ECO:0000313" key="2">
    <source>
        <dbReference type="Proteomes" id="UP001148838"/>
    </source>
</evidence>
<organism evidence="1 2">
    <name type="scientific">Periplaneta americana</name>
    <name type="common">American cockroach</name>
    <name type="synonym">Blatta americana</name>
    <dbReference type="NCBI Taxonomy" id="6978"/>
    <lineage>
        <taxon>Eukaryota</taxon>
        <taxon>Metazoa</taxon>
        <taxon>Ecdysozoa</taxon>
        <taxon>Arthropoda</taxon>
        <taxon>Hexapoda</taxon>
        <taxon>Insecta</taxon>
        <taxon>Pterygota</taxon>
        <taxon>Neoptera</taxon>
        <taxon>Polyneoptera</taxon>
        <taxon>Dictyoptera</taxon>
        <taxon>Blattodea</taxon>
        <taxon>Blattoidea</taxon>
        <taxon>Blattidae</taxon>
        <taxon>Blattinae</taxon>
        <taxon>Periplaneta</taxon>
    </lineage>
</organism>